<dbReference type="SUPFAM" id="SSF52821">
    <property type="entry name" value="Rhodanese/Cell cycle control phosphatase"/>
    <property type="match status" value="1"/>
</dbReference>
<evidence type="ECO:0000256" key="1">
    <source>
        <dbReference type="SAM" id="SignalP"/>
    </source>
</evidence>
<sequence length="189" mass="20093">MRYCATSLLLAGASILSRHSVLAFTPLSHPTSLVRTSNTSVVPTGRRFLATPRSTSTSTTRTMATKAGVATPSELASFVSSAGSRLLVIDVRHPDPAVEPGDAKSLAVAGFPDKTKSYRPMAINLPWSRETNQMDLPENVAKDTPIITHCGGGGRGQMAKEFLEKNGFTNVLNGGGPKETKCWAEYGSK</sequence>
<keyword evidence="1" id="KW-0732">Signal</keyword>
<dbReference type="PROSITE" id="PS50206">
    <property type="entry name" value="RHODANESE_3"/>
    <property type="match status" value="1"/>
</dbReference>
<protein>
    <recommendedName>
        <fullName evidence="2">Rhodanese domain-containing protein</fullName>
    </recommendedName>
</protein>
<accession>A0ABD3QW13</accession>
<comment type="caution">
    <text evidence="3">The sequence shown here is derived from an EMBL/GenBank/DDBJ whole genome shotgun (WGS) entry which is preliminary data.</text>
</comment>
<feature type="chain" id="PRO_5044877177" description="Rhodanese domain-containing protein" evidence="1">
    <location>
        <begin position="24"/>
        <end position="189"/>
    </location>
</feature>
<gene>
    <name evidence="3" type="ORF">HJC23_008454</name>
</gene>
<proteinExistence type="predicted"/>
<evidence type="ECO:0000259" key="2">
    <source>
        <dbReference type="PROSITE" id="PS50206"/>
    </source>
</evidence>
<organism evidence="3 4">
    <name type="scientific">Cyclotella cryptica</name>
    <dbReference type="NCBI Taxonomy" id="29204"/>
    <lineage>
        <taxon>Eukaryota</taxon>
        <taxon>Sar</taxon>
        <taxon>Stramenopiles</taxon>
        <taxon>Ochrophyta</taxon>
        <taxon>Bacillariophyta</taxon>
        <taxon>Coscinodiscophyceae</taxon>
        <taxon>Thalassiosirophycidae</taxon>
        <taxon>Stephanodiscales</taxon>
        <taxon>Stephanodiscaceae</taxon>
        <taxon>Cyclotella</taxon>
    </lineage>
</organism>
<feature type="signal peptide" evidence="1">
    <location>
        <begin position="1"/>
        <end position="23"/>
    </location>
</feature>
<dbReference type="CDD" id="cd00158">
    <property type="entry name" value="RHOD"/>
    <property type="match status" value="1"/>
</dbReference>
<feature type="domain" description="Rhodanese" evidence="2">
    <location>
        <begin position="82"/>
        <end position="180"/>
    </location>
</feature>
<reference evidence="3 4" key="1">
    <citation type="journal article" date="2020" name="G3 (Bethesda)">
        <title>Improved Reference Genome for Cyclotella cryptica CCMP332, a Model for Cell Wall Morphogenesis, Salinity Adaptation, and Lipid Production in Diatoms (Bacillariophyta).</title>
        <authorList>
            <person name="Roberts W.R."/>
            <person name="Downey K.M."/>
            <person name="Ruck E.C."/>
            <person name="Traller J.C."/>
            <person name="Alverson A.J."/>
        </authorList>
    </citation>
    <scope>NUCLEOTIDE SEQUENCE [LARGE SCALE GENOMIC DNA]</scope>
    <source>
        <strain evidence="3 4">CCMP332</strain>
    </source>
</reference>
<dbReference type="AlphaFoldDB" id="A0ABD3QW13"/>
<keyword evidence="4" id="KW-1185">Reference proteome</keyword>
<dbReference type="Pfam" id="PF00581">
    <property type="entry name" value="Rhodanese"/>
    <property type="match status" value="1"/>
</dbReference>
<dbReference type="Gene3D" id="3.40.250.10">
    <property type="entry name" value="Rhodanese-like domain"/>
    <property type="match status" value="1"/>
</dbReference>
<dbReference type="Proteomes" id="UP001516023">
    <property type="component" value="Unassembled WGS sequence"/>
</dbReference>
<name>A0ABD3QW13_9STRA</name>
<dbReference type="InterPro" id="IPR036873">
    <property type="entry name" value="Rhodanese-like_dom_sf"/>
</dbReference>
<evidence type="ECO:0000313" key="4">
    <source>
        <dbReference type="Proteomes" id="UP001516023"/>
    </source>
</evidence>
<dbReference type="InterPro" id="IPR001763">
    <property type="entry name" value="Rhodanese-like_dom"/>
</dbReference>
<dbReference type="EMBL" id="JABMIG020000006">
    <property type="protein sequence ID" value="KAL3804639.1"/>
    <property type="molecule type" value="Genomic_DNA"/>
</dbReference>
<evidence type="ECO:0000313" key="3">
    <source>
        <dbReference type="EMBL" id="KAL3804639.1"/>
    </source>
</evidence>